<dbReference type="Proteomes" id="UP000077266">
    <property type="component" value="Unassembled WGS sequence"/>
</dbReference>
<dbReference type="Pfam" id="PF00378">
    <property type="entry name" value="ECH_1"/>
    <property type="match status" value="1"/>
</dbReference>
<dbReference type="Gene3D" id="1.10.12.10">
    <property type="entry name" value="Lyase 2-enoyl-coa Hydratase, Chain A, domain 2"/>
    <property type="match status" value="1"/>
</dbReference>
<protein>
    <recommendedName>
        <fullName evidence="6">Probable enoyl-CoA hydratase, mitochondrial</fullName>
        <ecNumber evidence="2">4.2.1.17</ecNumber>
    </recommendedName>
</protein>
<dbReference type="EC" id="4.2.1.17" evidence="2"/>
<evidence type="ECO:0000256" key="7">
    <source>
        <dbReference type="RuleBase" id="RU003707"/>
    </source>
</evidence>
<evidence type="ECO:0000256" key="3">
    <source>
        <dbReference type="ARBA" id="ARBA00022832"/>
    </source>
</evidence>
<evidence type="ECO:0000256" key="4">
    <source>
        <dbReference type="ARBA" id="ARBA00023098"/>
    </source>
</evidence>
<organism evidence="8 10">
    <name type="scientific">Exidia glandulosa HHB12029</name>
    <dbReference type="NCBI Taxonomy" id="1314781"/>
    <lineage>
        <taxon>Eukaryota</taxon>
        <taxon>Fungi</taxon>
        <taxon>Dikarya</taxon>
        <taxon>Basidiomycota</taxon>
        <taxon>Agaricomycotina</taxon>
        <taxon>Agaricomycetes</taxon>
        <taxon>Auriculariales</taxon>
        <taxon>Exidiaceae</taxon>
        <taxon>Exidia</taxon>
    </lineage>
</organism>
<dbReference type="FunFam" id="1.10.12.10:FF:000001">
    <property type="entry name" value="Probable enoyl-CoA hydratase, mitochondrial"/>
    <property type="match status" value="1"/>
</dbReference>
<dbReference type="PANTHER" id="PTHR11941">
    <property type="entry name" value="ENOYL-COA HYDRATASE-RELATED"/>
    <property type="match status" value="1"/>
</dbReference>
<dbReference type="InterPro" id="IPR018376">
    <property type="entry name" value="Enoyl-CoA_hyd/isom_CS"/>
</dbReference>
<keyword evidence="3" id="KW-0276">Fatty acid metabolism</keyword>
<dbReference type="PROSITE" id="PS00166">
    <property type="entry name" value="ENOYL_COA_HYDRATASE"/>
    <property type="match status" value="1"/>
</dbReference>
<dbReference type="FunFam" id="3.90.226.10:FF:000019">
    <property type="entry name" value="Enoyl-CoA hydratase, mitochondrial"/>
    <property type="match status" value="1"/>
</dbReference>
<dbReference type="InterPro" id="IPR014748">
    <property type="entry name" value="Enoyl-CoA_hydra_C"/>
</dbReference>
<comment type="similarity">
    <text evidence="1 7">Belongs to the enoyl-CoA hydratase/isomerase family.</text>
</comment>
<evidence type="ECO:0000256" key="1">
    <source>
        <dbReference type="ARBA" id="ARBA00005254"/>
    </source>
</evidence>
<name>A0A165FE66_EXIGL</name>
<dbReference type="GO" id="GO:0004300">
    <property type="term" value="F:enoyl-CoA hydratase activity"/>
    <property type="evidence" value="ECO:0007669"/>
    <property type="project" value="UniProtKB-EC"/>
</dbReference>
<dbReference type="InterPro" id="IPR029045">
    <property type="entry name" value="ClpP/crotonase-like_dom_sf"/>
</dbReference>
<gene>
    <name evidence="9" type="ORF">EXIGLDRAFT_746974</name>
    <name evidence="8" type="ORF">EXIGLDRAFT_838904</name>
</gene>
<keyword evidence="4" id="KW-0443">Lipid metabolism</keyword>
<keyword evidence="10" id="KW-1185">Reference proteome</keyword>
<dbReference type="GO" id="GO:0005739">
    <property type="term" value="C:mitochondrion"/>
    <property type="evidence" value="ECO:0007669"/>
    <property type="project" value="TreeGrafter"/>
</dbReference>
<evidence type="ECO:0000256" key="6">
    <source>
        <dbReference type="ARBA" id="ARBA00073937"/>
    </source>
</evidence>
<evidence type="ECO:0000313" key="8">
    <source>
        <dbReference type="EMBL" id="KZV88845.1"/>
    </source>
</evidence>
<dbReference type="InterPro" id="IPR001753">
    <property type="entry name" value="Enoyl-CoA_hydra/iso"/>
</dbReference>
<sequence>MSDLLLIATSGNVGIVRLNRPNALNALSQQLIDQLLSALRAFDKDPDIGAIVLTGSERAFAAGADIRELTSLTFVNAYMGNFLQSLCDGVTSIRKPVIAAVHGFALGGGCELAMMCDIIYAAENASFGQPEVKIGTIPGAGGTQRLIRAVGKAKAMHMILTGEMISAQEAEKAGLVAKIFPPEELLDGAIDYAQKISNYSAPIVAMAKECVNSAADLPLTEGLRFERRMYHATFATVDSKEGTRAFVEKRPATWTHA</sequence>
<dbReference type="SUPFAM" id="SSF52096">
    <property type="entry name" value="ClpP/crotonase"/>
    <property type="match status" value="1"/>
</dbReference>
<evidence type="ECO:0000256" key="2">
    <source>
        <dbReference type="ARBA" id="ARBA00012076"/>
    </source>
</evidence>
<evidence type="ECO:0000313" key="10">
    <source>
        <dbReference type="Proteomes" id="UP000077266"/>
    </source>
</evidence>
<keyword evidence="5" id="KW-0456">Lyase</keyword>
<dbReference type="EMBL" id="KV426088">
    <property type="protein sequence ID" value="KZV88845.1"/>
    <property type="molecule type" value="Genomic_DNA"/>
</dbReference>
<accession>A0A165FE66</accession>
<dbReference type="CDD" id="cd06558">
    <property type="entry name" value="crotonase-like"/>
    <property type="match status" value="1"/>
</dbReference>
<dbReference type="GO" id="GO:0006635">
    <property type="term" value="P:fatty acid beta-oxidation"/>
    <property type="evidence" value="ECO:0007669"/>
    <property type="project" value="TreeGrafter"/>
</dbReference>
<dbReference type="AlphaFoldDB" id="A0A165FE66"/>
<dbReference type="OrthoDB" id="2018133at2759"/>
<reference evidence="8 10" key="1">
    <citation type="journal article" date="2016" name="Mol. Biol. Evol.">
        <title>Comparative Genomics of Early-Diverging Mushroom-Forming Fungi Provides Insights into the Origins of Lignocellulose Decay Capabilities.</title>
        <authorList>
            <person name="Nagy L.G."/>
            <person name="Riley R."/>
            <person name="Tritt A."/>
            <person name="Adam C."/>
            <person name="Daum C."/>
            <person name="Floudas D."/>
            <person name="Sun H."/>
            <person name="Yadav J.S."/>
            <person name="Pangilinan J."/>
            <person name="Larsson K.H."/>
            <person name="Matsuura K."/>
            <person name="Barry K."/>
            <person name="Labutti K."/>
            <person name="Kuo R."/>
            <person name="Ohm R.A."/>
            <person name="Bhattacharya S.S."/>
            <person name="Shirouzu T."/>
            <person name="Yoshinaga Y."/>
            <person name="Martin F.M."/>
            <person name="Grigoriev I.V."/>
            <person name="Hibbett D.S."/>
        </authorList>
    </citation>
    <scope>NUCLEOTIDE SEQUENCE [LARGE SCALE GENOMIC DNA]</scope>
    <source>
        <strain evidence="8 10">HHB12029</strain>
    </source>
</reference>
<dbReference type="PANTHER" id="PTHR11941:SF54">
    <property type="entry name" value="ENOYL-COA HYDRATASE, MITOCHONDRIAL"/>
    <property type="match status" value="1"/>
</dbReference>
<evidence type="ECO:0000256" key="5">
    <source>
        <dbReference type="ARBA" id="ARBA00023239"/>
    </source>
</evidence>
<dbReference type="STRING" id="1314781.A0A165FE66"/>
<dbReference type="Gene3D" id="3.90.226.10">
    <property type="entry name" value="2-enoyl-CoA Hydratase, Chain A, domain 1"/>
    <property type="match status" value="1"/>
</dbReference>
<evidence type="ECO:0000313" key="9">
    <source>
        <dbReference type="EMBL" id="KZV97688.1"/>
    </source>
</evidence>
<dbReference type="EMBL" id="KV425927">
    <property type="protein sequence ID" value="KZV97688.1"/>
    <property type="molecule type" value="Genomic_DNA"/>
</dbReference>
<proteinExistence type="inferred from homology"/>